<evidence type="ECO:0000256" key="3">
    <source>
        <dbReference type="ARBA" id="ARBA00022679"/>
    </source>
</evidence>
<evidence type="ECO:0000313" key="9">
    <source>
        <dbReference type="EMBL" id="MFD1399382.1"/>
    </source>
</evidence>
<name>A0ABW4BJY3_9LACO</name>
<evidence type="ECO:0000259" key="7">
    <source>
        <dbReference type="Pfam" id="PF01035"/>
    </source>
</evidence>
<dbReference type="NCBIfam" id="TIGR00589">
    <property type="entry name" value="ogt"/>
    <property type="match status" value="1"/>
</dbReference>
<organism evidence="9 10">
    <name type="scientific">Lacticaseibacillus suilingensis</name>
    <dbReference type="NCBI Taxonomy" id="2799577"/>
    <lineage>
        <taxon>Bacteria</taxon>
        <taxon>Bacillati</taxon>
        <taxon>Bacillota</taxon>
        <taxon>Bacilli</taxon>
        <taxon>Lactobacillales</taxon>
        <taxon>Lactobacillaceae</taxon>
        <taxon>Lacticaseibacillus</taxon>
    </lineage>
</organism>
<evidence type="ECO:0000313" key="10">
    <source>
        <dbReference type="Proteomes" id="UP001597199"/>
    </source>
</evidence>
<evidence type="ECO:0000256" key="1">
    <source>
        <dbReference type="ARBA" id="ARBA00001286"/>
    </source>
</evidence>
<dbReference type="InterPro" id="IPR008332">
    <property type="entry name" value="MethylG_MeTrfase_N"/>
</dbReference>
<dbReference type="EMBL" id="JBHTOA010000032">
    <property type="protein sequence ID" value="MFD1399382.1"/>
    <property type="molecule type" value="Genomic_DNA"/>
</dbReference>
<dbReference type="Pfam" id="PF01035">
    <property type="entry name" value="DNA_binding_1"/>
    <property type="match status" value="1"/>
</dbReference>
<dbReference type="Gene3D" id="1.10.10.10">
    <property type="entry name" value="Winged helix-like DNA-binding domain superfamily/Winged helix DNA-binding domain"/>
    <property type="match status" value="1"/>
</dbReference>
<dbReference type="PANTHER" id="PTHR10815:SF5">
    <property type="entry name" value="METHYLATED-DNA--PROTEIN-CYSTEINE METHYLTRANSFERASE"/>
    <property type="match status" value="1"/>
</dbReference>
<gene>
    <name evidence="9" type="ORF">ACFQ41_08665</name>
</gene>
<dbReference type="SUPFAM" id="SSF53155">
    <property type="entry name" value="Methylated DNA-protein cysteine methyltransferase domain"/>
    <property type="match status" value="1"/>
</dbReference>
<comment type="caution">
    <text evidence="9">The sequence shown here is derived from an EMBL/GenBank/DDBJ whole genome shotgun (WGS) entry which is preliminary data.</text>
</comment>
<evidence type="ECO:0000256" key="2">
    <source>
        <dbReference type="ARBA" id="ARBA00022603"/>
    </source>
</evidence>
<dbReference type="EC" id="2.1.1.63" evidence="9"/>
<protein>
    <submittedName>
        <fullName evidence="9">Methylated-DNA--[protein]-cysteine S-methyltransferase</fullName>
        <ecNumber evidence="9">2.1.1.63</ecNumber>
    </submittedName>
</protein>
<dbReference type="Pfam" id="PF02870">
    <property type="entry name" value="Methyltransf_1N"/>
    <property type="match status" value="1"/>
</dbReference>
<dbReference type="InterPro" id="IPR036388">
    <property type="entry name" value="WH-like_DNA-bd_sf"/>
</dbReference>
<keyword evidence="5" id="KW-0234">DNA repair</keyword>
<comment type="catalytic activity">
    <reaction evidence="6">
        <text>a 6-O-methyl-2'-deoxyguanosine in DNA + L-cysteinyl-[protein] = S-methyl-L-cysteinyl-[protein] + a 2'-deoxyguanosine in DNA</text>
        <dbReference type="Rhea" id="RHEA:24000"/>
        <dbReference type="Rhea" id="RHEA-COMP:10131"/>
        <dbReference type="Rhea" id="RHEA-COMP:10132"/>
        <dbReference type="Rhea" id="RHEA-COMP:11367"/>
        <dbReference type="Rhea" id="RHEA-COMP:11368"/>
        <dbReference type="ChEBI" id="CHEBI:29950"/>
        <dbReference type="ChEBI" id="CHEBI:82612"/>
        <dbReference type="ChEBI" id="CHEBI:85445"/>
        <dbReference type="ChEBI" id="CHEBI:85448"/>
        <dbReference type="EC" id="2.1.1.63"/>
    </reaction>
</comment>
<feature type="domain" description="Methylated-DNA-[protein]-cysteine S-methyltransferase DNA binding" evidence="7">
    <location>
        <begin position="81"/>
        <end position="163"/>
    </location>
</feature>
<dbReference type="CDD" id="cd06445">
    <property type="entry name" value="ATase"/>
    <property type="match status" value="1"/>
</dbReference>
<dbReference type="GO" id="GO:0032259">
    <property type="term" value="P:methylation"/>
    <property type="evidence" value="ECO:0007669"/>
    <property type="project" value="UniProtKB-KW"/>
</dbReference>
<keyword evidence="3 9" id="KW-0808">Transferase</keyword>
<dbReference type="InterPro" id="IPR036631">
    <property type="entry name" value="MGMT_N_sf"/>
</dbReference>
<dbReference type="InterPro" id="IPR036217">
    <property type="entry name" value="MethylDNA_cys_MeTrfase_DNAb"/>
</dbReference>
<dbReference type="PROSITE" id="PS00374">
    <property type="entry name" value="MGMT"/>
    <property type="match status" value="1"/>
</dbReference>
<keyword evidence="2 9" id="KW-0489">Methyltransferase</keyword>
<reference evidence="10" key="1">
    <citation type="journal article" date="2019" name="Int. J. Syst. Evol. Microbiol.">
        <title>The Global Catalogue of Microorganisms (GCM) 10K type strain sequencing project: providing services to taxonomists for standard genome sequencing and annotation.</title>
        <authorList>
            <consortium name="The Broad Institute Genomics Platform"/>
            <consortium name="The Broad Institute Genome Sequencing Center for Infectious Disease"/>
            <person name="Wu L."/>
            <person name="Ma J."/>
        </authorList>
    </citation>
    <scope>NUCLEOTIDE SEQUENCE [LARGE SCALE GENOMIC DNA]</scope>
    <source>
        <strain evidence="10">CCM 9110</strain>
    </source>
</reference>
<proteinExistence type="predicted"/>
<dbReference type="Gene3D" id="3.30.160.70">
    <property type="entry name" value="Methylated DNA-protein cysteine methyltransferase domain"/>
    <property type="match status" value="1"/>
</dbReference>
<dbReference type="PANTHER" id="PTHR10815">
    <property type="entry name" value="METHYLATED-DNA--PROTEIN-CYSTEINE METHYLTRANSFERASE"/>
    <property type="match status" value="1"/>
</dbReference>
<feature type="domain" description="Methylguanine DNA methyltransferase ribonuclease-like" evidence="8">
    <location>
        <begin position="5"/>
        <end position="75"/>
    </location>
</feature>
<accession>A0ABW4BJY3</accession>
<comment type="catalytic activity">
    <reaction evidence="1">
        <text>a 4-O-methyl-thymidine in DNA + L-cysteinyl-[protein] = a thymidine in DNA + S-methyl-L-cysteinyl-[protein]</text>
        <dbReference type="Rhea" id="RHEA:53428"/>
        <dbReference type="Rhea" id="RHEA-COMP:10131"/>
        <dbReference type="Rhea" id="RHEA-COMP:10132"/>
        <dbReference type="Rhea" id="RHEA-COMP:13555"/>
        <dbReference type="Rhea" id="RHEA-COMP:13556"/>
        <dbReference type="ChEBI" id="CHEBI:29950"/>
        <dbReference type="ChEBI" id="CHEBI:82612"/>
        <dbReference type="ChEBI" id="CHEBI:137386"/>
        <dbReference type="ChEBI" id="CHEBI:137387"/>
        <dbReference type="EC" id="2.1.1.63"/>
    </reaction>
</comment>
<dbReference type="InterPro" id="IPR014048">
    <property type="entry name" value="MethylDNA_cys_MeTrfase_DNA-bd"/>
</dbReference>
<evidence type="ECO:0000259" key="8">
    <source>
        <dbReference type="Pfam" id="PF02870"/>
    </source>
</evidence>
<dbReference type="InterPro" id="IPR001497">
    <property type="entry name" value="MethylDNA_cys_MeTrfase_AS"/>
</dbReference>
<dbReference type="GO" id="GO:0003908">
    <property type="term" value="F:methylated-DNA-[protein]-cysteine S-methyltransferase activity"/>
    <property type="evidence" value="ECO:0007669"/>
    <property type="project" value="UniProtKB-EC"/>
</dbReference>
<dbReference type="Proteomes" id="UP001597199">
    <property type="component" value="Unassembled WGS sequence"/>
</dbReference>
<evidence type="ECO:0000256" key="5">
    <source>
        <dbReference type="ARBA" id="ARBA00023204"/>
    </source>
</evidence>
<keyword evidence="10" id="KW-1185">Reference proteome</keyword>
<dbReference type="SUPFAM" id="SSF46767">
    <property type="entry name" value="Methylated DNA-protein cysteine methyltransferase, C-terminal domain"/>
    <property type="match status" value="1"/>
</dbReference>
<sequence length="176" mass="18820">MQAKTSMISPLGPMTLLADEQGLLGVWFDGQQYFGGQFDLAAAADTQTPILRQAAHWLQRYFAAGPQPLGDLPLHLTGTPYRQHVMQALCQVPAGQVATYQQLADQISQQQGHPTAARAIGGAVGHNPLSVIVPCHRIVGQTGALVGYAGGLERKAWLLKHEGLAVTEDAMRLADC</sequence>
<keyword evidence="4" id="KW-0227">DNA damage</keyword>
<dbReference type="RefSeq" id="WP_204119229.1">
    <property type="nucleotide sequence ID" value="NZ_BOLV01000012.1"/>
</dbReference>
<evidence type="ECO:0000256" key="6">
    <source>
        <dbReference type="ARBA" id="ARBA00049348"/>
    </source>
</evidence>
<evidence type="ECO:0000256" key="4">
    <source>
        <dbReference type="ARBA" id="ARBA00022763"/>
    </source>
</evidence>